<sequence length="91" mass="9778">MPAGLVSVTNLRGTPREGWRRITVAEAMVPWSRVVRVEANADLLTALLVMAEAGVTQVPVMSPGGAEAPPVGILSRDDVTQYLRVRRELGV</sequence>
<dbReference type="InterPro" id="IPR046342">
    <property type="entry name" value="CBS_dom_sf"/>
</dbReference>
<dbReference type="InterPro" id="IPR000644">
    <property type="entry name" value="CBS_dom"/>
</dbReference>
<protein>
    <recommendedName>
        <fullName evidence="2">CBS domain-containing protein</fullName>
    </recommendedName>
</protein>
<gene>
    <name evidence="3" type="ORF">AVDCRST_MAG88-2140</name>
</gene>
<reference evidence="3" key="1">
    <citation type="submission" date="2020-02" db="EMBL/GenBank/DDBJ databases">
        <authorList>
            <person name="Meier V. D."/>
        </authorList>
    </citation>
    <scope>NUCLEOTIDE SEQUENCE</scope>
    <source>
        <strain evidence="3">AVDCRST_MAG88</strain>
    </source>
</reference>
<accession>A0A6J4V7P4</accession>
<dbReference type="EMBL" id="CADCWM010000558">
    <property type="protein sequence ID" value="CAA9568767.1"/>
    <property type="molecule type" value="Genomic_DNA"/>
</dbReference>
<keyword evidence="1" id="KW-0129">CBS domain</keyword>
<dbReference type="Gene3D" id="3.10.580.10">
    <property type="entry name" value="CBS-domain"/>
    <property type="match status" value="1"/>
</dbReference>
<dbReference type="AlphaFoldDB" id="A0A6J4V7P4"/>
<evidence type="ECO:0000313" key="3">
    <source>
        <dbReference type="EMBL" id="CAA9568767.1"/>
    </source>
</evidence>
<dbReference type="Pfam" id="PF00571">
    <property type="entry name" value="CBS"/>
    <property type="match status" value="1"/>
</dbReference>
<feature type="domain" description="CBS" evidence="2">
    <location>
        <begin position="28"/>
        <end position="89"/>
    </location>
</feature>
<name>A0A6J4V7P4_9BACT</name>
<organism evidence="3">
    <name type="scientific">uncultured Thermomicrobiales bacterium</name>
    <dbReference type="NCBI Taxonomy" id="1645740"/>
    <lineage>
        <taxon>Bacteria</taxon>
        <taxon>Pseudomonadati</taxon>
        <taxon>Thermomicrobiota</taxon>
        <taxon>Thermomicrobia</taxon>
        <taxon>Thermomicrobiales</taxon>
        <taxon>environmental samples</taxon>
    </lineage>
</organism>
<evidence type="ECO:0000256" key="1">
    <source>
        <dbReference type="PROSITE-ProRule" id="PRU00703"/>
    </source>
</evidence>
<dbReference type="SUPFAM" id="SSF54631">
    <property type="entry name" value="CBS-domain pair"/>
    <property type="match status" value="1"/>
</dbReference>
<proteinExistence type="predicted"/>
<evidence type="ECO:0000259" key="2">
    <source>
        <dbReference type="PROSITE" id="PS51371"/>
    </source>
</evidence>
<dbReference type="PROSITE" id="PS51371">
    <property type="entry name" value="CBS"/>
    <property type="match status" value="1"/>
</dbReference>